<dbReference type="PROSITE" id="PS00455">
    <property type="entry name" value="AMP_BINDING"/>
    <property type="match status" value="1"/>
</dbReference>
<dbReference type="FunFam" id="3.30.300.30:FF:000008">
    <property type="entry name" value="2,3-dihydroxybenzoate-AMP ligase"/>
    <property type="match status" value="1"/>
</dbReference>
<dbReference type="EC" id="6.2.1.2" evidence="4"/>
<comment type="catalytic activity">
    <reaction evidence="6">
        <text>octanoate + ATP + CoA = octanoyl-CoA + AMP + diphosphate</text>
        <dbReference type="Rhea" id="RHEA:33631"/>
        <dbReference type="ChEBI" id="CHEBI:25646"/>
        <dbReference type="ChEBI" id="CHEBI:30616"/>
        <dbReference type="ChEBI" id="CHEBI:33019"/>
        <dbReference type="ChEBI" id="CHEBI:57287"/>
        <dbReference type="ChEBI" id="CHEBI:57386"/>
        <dbReference type="ChEBI" id="CHEBI:456215"/>
    </reaction>
</comment>
<feature type="domain" description="AMP-dependent synthetase/ligase" evidence="8">
    <location>
        <begin position="46"/>
        <end position="435"/>
    </location>
</feature>
<evidence type="ECO:0000256" key="4">
    <source>
        <dbReference type="ARBA" id="ARBA00039009"/>
    </source>
</evidence>
<comment type="similarity">
    <text evidence="1">Belongs to the ATP-dependent AMP-binding enzyme family.</text>
</comment>
<dbReference type="InterPro" id="IPR045851">
    <property type="entry name" value="AMP-bd_C_sf"/>
</dbReference>
<evidence type="ECO:0000256" key="1">
    <source>
        <dbReference type="ARBA" id="ARBA00006432"/>
    </source>
</evidence>
<accession>A0A6J2XV51</accession>
<name>A0A6J2XV51_SITOR</name>
<evidence type="ECO:0000256" key="7">
    <source>
        <dbReference type="ARBA" id="ARBA00048277"/>
    </source>
</evidence>
<evidence type="ECO:0000259" key="8">
    <source>
        <dbReference type="Pfam" id="PF00501"/>
    </source>
</evidence>
<protein>
    <recommendedName>
        <fullName evidence="5">Medium-chain acyl-CoA ligase ACSF2, mitochondrial</fullName>
        <ecNumber evidence="4">6.2.1.2</ecNumber>
    </recommendedName>
</protein>
<evidence type="ECO:0000256" key="3">
    <source>
        <dbReference type="ARBA" id="ARBA00037247"/>
    </source>
</evidence>
<dbReference type="PANTHER" id="PTHR43201">
    <property type="entry name" value="ACYL-COA SYNTHETASE"/>
    <property type="match status" value="1"/>
</dbReference>
<dbReference type="Gene3D" id="2.30.38.10">
    <property type="entry name" value="Luciferase, Domain 3"/>
    <property type="match status" value="1"/>
</dbReference>
<dbReference type="InParanoid" id="A0A6J2XV51"/>
<organism evidence="10 11">
    <name type="scientific">Sitophilus oryzae</name>
    <name type="common">Rice weevil</name>
    <name type="synonym">Curculio oryzae</name>
    <dbReference type="NCBI Taxonomy" id="7048"/>
    <lineage>
        <taxon>Eukaryota</taxon>
        <taxon>Metazoa</taxon>
        <taxon>Ecdysozoa</taxon>
        <taxon>Arthropoda</taxon>
        <taxon>Hexapoda</taxon>
        <taxon>Insecta</taxon>
        <taxon>Pterygota</taxon>
        <taxon>Neoptera</taxon>
        <taxon>Endopterygota</taxon>
        <taxon>Coleoptera</taxon>
        <taxon>Polyphaga</taxon>
        <taxon>Cucujiformia</taxon>
        <taxon>Curculionidae</taxon>
        <taxon>Dryophthorinae</taxon>
        <taxon>Sitophilus</taxon>
    </lineage>
</organism>
<dbReference type="FunCoup" id="A0A6J2XV51">
    <property type="interactions" value="407"/>
</dbReference>
<dbReference type="Pfam" id="PF13193">
    <property type="entry name" value="AMP-binding_C"/>
    <property type="match status" value="1"/>
</dbReference>
<gene>
    <name evidence="11" type="primary">LOC115881860</name>
</gene>
<dbReference type="FunFam" id="3.40.50.12780:FF:000003">
    <property type="entry name" value="Long-chain-fatty-acid--CoA ligase FadD"/>
    <property type="match status" value="1"/>
</dbReference>
<dbReference type="Gene3D" id="3.30.300.30">
    <property type="match status" value="1"/>
</dbReference>
<dbReference type="InterPro" id="IPR000873">
    <property type="entry name" value="AMP-dep_synth/lig_dom"/>
</dbReference>
<dbReference type="GO" id="GO:0006631">
    <property type="term" value="P:fatty acid metabolic process"/>
    <property type="evidence" value="ECO:0007669"/>
    <property type="project" value="TreeGrafter"/>
</dbReference>
<dbReference type="RefSeq" id="XP_030755417.1">
    <property type="nucleotide sequence ID" value="XM_030899557.1"/>
</dbReference>
<dbReference type="SUPFAM" id="SSF56801">
    <property type="entry name" value="Acetyl-CoA synthetase-like"/>
    <property type="match status" value="1"/>
</dbReference>
<keyword evidence="2" id="KW-0436">Ligase</keyword>
<dbReference type="PANTHER" id="PTHR43201:SF5">
    <property type="entry name" value="MEDIUM-CHAIN ACYL-COA LIGASE ACSF2, MITOCHONDRIAL"/>
    <property type="match status" value="1"/>
</dbReference>
<feature type="domain" description="AMP-binding enzyme C-terminal" evidence="9">
    <location>
        <begin position="486"/>
        <end position="560"/>
    </location>
</feature>
<dbReference type="Gene3D" id="3.40.50.980">
    <property type="match status" value="2"/>
</dbReference>
<evidence type="ECO:0000256" key="5">
    <source>
        <dbReference type="ARBA" id="ARBA00039638"/>
    </source>
</evidence>
<dbReference type="KEGG" id="soy:115881860"/>
<dbReference type="Pfam" id="PF00501">
    <property type="entry name" value="AMP-binding"/>
    <property type="match status" value="1"/>
</dbReference>
<comment type="catalytic activity">
    <reaction evidence="7">
        <text>a medium-chain fatty acid + ATP + CoA = a medium-chain fatty acyl-CoA + AMP + diphosphate</text>
        <dbReference type="Rhea" id="RHEA:48340"/>
        <dbReference type="ChEBI" id="CHEBI:30616"/>
        <dbReference type="ChEBI" id="CHEBI:33019"/>
        <dbReference type="ChEBI" id="CHEBI:57287"/>
        <dbReference type="ChEBI" id="CHEBI:59558"/>
        <dbReference type="ChEBI" id="CHEBI:90546"/>
        <dbReference type="ChEBI" id="CHEBI:456215"/>
        <dbReference type="EC" id="6.2.1.2"/>
    </reaction>
</comment>
<dbReference type="OrthoDB" id="10253115at2759"/>
<proteinExistence type="inferred from homology"/>
<dbReference type="InterPro" id="IPR025110">
    <property type="entry name" value="AMP-bd_C"/>
</dbReference>
<comment type="function">
    <text evidence="3">Acyl-CoA synthases catalyze the initial reaction in fatty acid metabolism, by forming a thioester with CoA. Has some preference toward medium-chain substrates. Plays a role in adipocyte differentiation.</text>
</comment>
<dbReference type="GO" id="GO:0031956">
    <property type="term" value="F:medium-chain fatty acid-CoA ligase activity"/>
    <property type="evidence" value="ECO:0007669"/>
    <property type="project" value="UniProtKB-EC"/>
</dbReference>
<dbReference type="InterPro" id="IPR020845">
    <property type="entry name" value="AMP-binding_CS"/>
</dbReference>
<dbReference type="Proteomes" id="UP000504635">
    <property type="component" value="Unplaced"/>
</dbReference>
<dbReference type="AlphaFoldDB" id="A0A6J2XV51"/>
<keyword evidence="10" id="KW-1185">Reference proteome</keyword>
<dbReference type="GeneID" id="115881860"/>
<evidence type="ECO:0000313" key="10">
    <source>
        <dbReference type="Proteomes" id="UP000504635"/>
    </source>
</evidence>
<evidence type="ECO:0000256" key="2">
    <source>
        <dbReference type="ARBA" id="ARBA00022598"/>
    </source>
</evidence>
<evidence type="ECO:0000313" key="11">
    <source>
        <dbReference type="RefSeq" id="XP_030755417.1"/>
    </source>
</evidence>
<reference evidence="11" key="1">
    <citation type="submission" date="2025-08" db="UniProtKB">
        <authorList>
            <consortium name="RefSeq"/>
        </authorList>
    </citation>
    <scope>IDENTIFICATION</scope>
    <source>
        <tissue evidence="11">Gonads</tissue>
    </source>
</reference>
<sequence>MFSRRSKCLFVHFRQLKQIKKYHKLSYVHNPGTARLRPLTVGKILEVAANRFSDRIAILAKAQNQQLTYQEVLDKADKLAAGLKKVGLNPGDRVGIWAPNLIEWYVTHMACARGGYILVNINPAYQPPELEYCINKVGVKCVISDYKFKSQNYYNIFNEICPEISTSEPGKLKCKRTPSLESIIITTQEDLKGALKFQEVIESASEAEIDNIDKLQDRIDPDHPCHIQFTSGTTGKPKAAIQSHFHLVNNSFFIGKRNELDRKHHKICVQVPFFHVFGTDITIGASVNHGATLVIPSPGYDPEKSLDAIRDEKCSIIHGTPTMYVDLVNQQRNRKEDISPEIAVCGGALCSPHLFRQMKDILGVNKVKSVYGLTETTAVVFQTLPNDDEYQSTSTVGCVGDHLEAKIIDLEGNIVPRGTQGELCIRGYCNTLGYWQDEEKTKELVGPDRWLKTGDQFVIEESGHGRIVGRLKEIIIRGGENIFPREIEDLLNTHPDILETHVIGLPHERLGEEICACIRTTNQSLSLEDIKTFCKGKVAHFKIPSKLKIVEGFPKTASGKIQKFKLINMFTNDK</sequence>
<evidence type="ECO:0000259" key="9">
    <source>
        <dbReference type="Pfam" id="PF13193"/>
    </source>
</evidence>
<evidence type="ECO:0000256" key="6">
    <source>
        <dbReference type="ARBA" id="ARBA00047319"/>
    </source>
</evidence>